<name>L1KKI6_9ACTN</name>
<comment type="caution">
    <text evidence="3">The sequence shown here is derived from an EMBL/GenBank/DDBJ whole genome shotgun (WGS) entry which is preliminary data.</text>
</comment>
<feature type="non-terminal residue" evidence="3">
    <location>
        <position position="1"/>
    </location>
</feature>
<dbReference type="EMBL" id="AEJC01000620">
    <property type="protein sequence ID" value="EKX61117.1"/>
    <property type="molecule type" value="Genomic_DNA"/>
</dbReference>
<evidence type="ECO:0000259" key="2">
    <source>
        <dbReference type="Pfam" id="PF05713"/>
    </source>
</evidence>
<accession>L1KKI6</accession>
<proteinExistence type="predicted"/>
<sequence length="285" mass="30524">PGQPTIGTVRHPLIHTCASRADHQHSASPSPPTRLAPAPSGEPPVTHAPHNSDHTPDEPLPLTKSPTLMGRLRQAFGGAAPGGASSTPSPTQGRTSGISAPGMAETVQRQGALDQRVAAEGGSDLDTLHAVQRAVLRPADSAAIATGEPAVQNAQPTIRRFTGTKRNDRVGPLRFTSDQRARLQEAAAEHGYKGDSGFAADIVLAFITGRFTANLPLSEDRRRTHHFRVQVLRQLNRIGVNVNQIARALNSNHTPPDIRQRLTELHHLLELIAEALRQPADPEEV</sequence>
<organism evidence="3 4">
    <name type="scientific">Streptomyces ipomoeae 91-03</name>
    <dbReference type="NCBI Taxonomy" id="698759"/>
    <lineage>
        <taxon>Bacteria</taxon>
        <taxon>Bacillati</taxon>
        <taxon>Actinomycetota</taxon>
        <taxon>Actinomycetes</taxon>
        <taxon>Kitasatosporales</taxon>
        <taxon>Streptomycetaceae</taxon>
        <taxon>Streptomyces</taxon>
    </lineage>
</organism>
<reference evidence="3 4" key="1">
    <citation type="submission" date="2012-11" db="EMBL/GenBank/DDBJ databases">
        <authorList>
            <person name="Huguet-Tapia J.C."/>
            <person name="Durkin A.S."/>
            <person name="Pettis G.S."/>
            <person name="Badger J.H."/>
        </authorList>
    </citation>
    <scope>NUCLEOTIDE SEQUENCE [LARGE SCALE GENOMIC DNA]</scope>
    <source>
        <strain evidence="3 4">91-03</strain>
    </source>
</reference>
<dbReference type="Proteomes" id="UP000010411">
    <property type="component" value="Unassembled WGS sequence"/>
</dbReference>
<dbReference type="Pfam" id="PF05713">
    <property type="entry name" value="MobC"/>
    <property type="match status" value="1"/>
</dbReference>
<evidence type="ECO:0000313" key="4">
    <source>
        <dbReference type="Proteomes" id="UP000010411"/>
    </source>
</evidence>
<feature type="region of interest" description="Disordered" evidence="1">
    <location>
        <begin position="1"/>
        <end position="99"/>
    </location>
</feature>
<feature type="domain" description="Bacterial mobilisation" evidence="2">
    <location>
        <begin position="232"/>
        <end position="269"/>
    </location>
</feature>
<protein>
    <recommendedName>
        <fullName evidence="2">Bacterial mobilisation domain-containing protein</fullName>
    </recommendedName>
</protein>
<dbReference type="AlphaFoldDB" id="L1KKI6"/>
<evidence type="ECO:0000313" key="3">
    <source>
        <dbReference type="EMBL" id="EKX61117.1"/>
    </source>
</evidence>
<gene>
    <name evidence="3" type="ORF">STRIP9103_03982</name>
</gene>
<feature type="compositionally biased region" description="Low complexity" evidence="1">
    <location>
        <begin position="82"/>
        <end position="91"/>
    </location>
</feature>
<dbReference type="InterPro" id="IPR008687">
    <property type="entry name" value="MobC"/>
</dbReference>
<keyword evidence="4" id="KW-1185">Reference proteome</keyword>
<dbReference type="PATRIC" id="fig|698759.3.peg.8165"/>
<evidence type="ECO:0000256" key="1">
    <source>
        <dbReference type="SAM" id="MobiDB-lite"/>
    </source>
</evidence>